<name>A0A6L8LV57_9VIBR</name>
<dbReference type="AlphaFoldDB" id="A0A6L8LV57"/>
<dbReference type="EMBL" id="WWEU01000002">
    <property type="protein sequence ID" value="MYM59086.1"/>
    <property type="molecule type" value="Genomic_DNA"/>
</dbReference>
<gene>
    <name evidence="1" type="ORF">GTG28_07605</name>
</gene>
<keyword evidence="2" id="KW-1185">Reference proteome</keyword>
<accession>A0A6L8LV57</accession>
<proteinExistence type="predicted"/>
<evidence type="ECO:0000313" key="2">
    <source>
        <dbReference type="Proteomes" id="UP000478571"/>
    </source>
</evidence>
<dbReference type="Proteomes" id="UP000478571">
    <property type="component" value="Unassembled WGS sequence"/>
</dbReference>
<reference evidence="1 2" key="1">
    <citation type="submission" date="2020-01" db="EMBL/GenBank/DDBJ databases">
        <title>Draft Genome Sequence of Vibrio sp. strain OCN044, Isolated from a Healthy Coral at Palmyra Atoll.</title>
        <authorList>
            <person name="Videau P."/>
            <person name="Loughran R."/>
            <person name="Esquivel A."/>
            <person name="Deadmond M."/>
            <person name="Paddock B.E."/>
            <person name="Saw J.H."/>
            <person name="Ushijima B."/>
        </authorList>
    </citation>
    <scope>NUCLEOTIDE SEQUENCE [LARGE SCALE GENOMIC DNA]</scope>
    <source>
        <strain evidence="1 2">OCN044</strain>
    </source>
</reference>
<protein>
    <submittedName>
        <fullName evidence="1">Uncharacterized protein</fullName>
    </submittedName>
</protein>
<evidence type="ECO:0000313" key="1">
    <source>
        <dbReference type="EMBL" id="MYM59086.1"/>
    </source>
</evidence>
<comment type="caution">
    <text evidence="1">The sequence shown here is derived from an EMBL/GenBank/DDBJ whole genome shotgun (WGS) entry which is preliminary data.</text>
</comment>
<organism evidence="1 2">
    <name type="scientific">Vibrio tetraodonis subsp. pristinus</name>
    <dbReference type="NCBI Taxonomy" id="2695891"/>
    <lineage>
        <taxon>Bacteria</taxon>
        <taxon>Pseudomonadati</taxon>
        <taxon>Pseudomonadota</taxon>
        <taxon>Gammaproteobacteria</taxon>
        <taxon>Vibrionales</taxon>
        <taxon>Vibrionaceae</taxon>
        <taxon>Vibrio</taxon>
    </lineage>
</organism>
<sequence length="166" mass="18874">MSETIIGYINSIHRKELISLENEIQQKTALGFKFENNLNLYNYPESISSREDIIHYIISDSNTSSTATILLNECDYDPEDESEGNFHSKLPFLLEDRVFEITKIINILLNKNSVRELGISLSLCDEIEKVKYASIESFEGIIVSDCVASCPPNTLYLIKNSERSNV</sequence>